<gene>
    <name evidence="1" type="ORF">AGLY_015756</name>
</gene>
<name>A0A6G0T0E1_APHGL</name>
<keyword evidence="2" id="KW-1185">Reference proteome</keyword>
<comment type="caution">
    <text evidence="1">The sequence shown here is derived from an EMBL/GenBank/DDBJ whole genome shotgun (WGS) entry which is preliminary data.</text>
</comment>
<proteinExistence type="predicted"/>
<organism evidence="1 2">
    <name type="scientific">Aphis glycines</name>
    <name type="common">Soybean aphid</name>
    <dbReference type="NCBI Taxonomy" id="307491"/>
    <lineage>
        <taxon>Eukaryota</taxon>
        <taxon>Metazoa</taxon>
        <taxon>Ecdysozoa</taxon>
        <taxon>Arthropoda</taxon>
        <taxon>Hexapoda</taxon>
        <taxon>Insecta</taxon>
        <taxon>Pterygota</taxon>
        <taxon>Neoptera</taxon>
        <taxon>Paraneoptera</taxon>
        <taxon>Hemiptera</taxon>
        <taxon>Sternorrhyncha</taxon>
        <taxon>Aphidomorpha</taxon>
        <taxon>Aphidoidea</taxon>
        <taxon>Aphididae</taxon>
        <taxon>Aphidini</taxon>
        <taxon>Aphis</taxon>
        <taxon>Aphis</taxon>
    </lineage>
</organism>
<evidence type="ECO:0000313" key="1">
    <source>
        <dbReference type="EMBL" id="KAE9523868.1"/>
    </source>
</evidence>
<dbReference type="EMBL" id="VYZN01000075">
    <property type="protein sequence ID" value="KAE9523868.1"/>
    <property type="molecule type" value="Genomic_DNA"/>
</dbReference>
<sequence length="420" mass="48186">MAIDESTQCIILPINFCEITAKTNELIDKVFPNLPNNYRYGTELFVCESESQLAVEAVTGQLKDHRLIVEKLFQTTYTLFGMRSYLRLRTVFVRFVVFSKNCNKGYKRKRLHTSVNSLKAEKEVASFQFAIEGGGKDKFSTGSSSPSLHFVSSPLIIGYEGFIQLSRNIAINYLLLLAMSPGNRVWYNYNFVMYKTSINNVKSNVREYGAEQKAKRDISLNFPCRGMIPNVNFKITLRDKTKPKKICRINGWSSELECFSLQLLLRYFDTVYLTFIISCGLKYNVSIPDSFFADSDGFSVPTTIRLYEISSKLNIYINMCKQRGSDSIISGRSEACAVLGDVIKVQQHNNSVFIFATNVATTITYEELCIKFSNILTRQKNFYRHFKKKFSKKLKISVLKKSQNILRIKSCKENDNSNNW</sequence>
<reference evidence="1 2" key="1">
    <citation type="submission" date="2019-08" db="EMBL/GenBank/DDBJ databases">
        <title>The genome of the soybean aphid Biotype 1, its phylome, world population structure and adaptation to the North American continent.</title>
        <authorList>
            <person name="Giordano R."/>
            <person name="Donthu R.K."/>
            <person name="Hernandez A.G."/>
            <person name="Wright C.L."/>
            <person name="Zimin A.V."/>
        </authorList>
    </citation>
    <scope>NUCLEOTIDE SEQUENCE [LARGE SCALE GENOMIC DNA]</scope>
    <source>
        <tissue evidence="1">Whole aphids</tissue>
    </source>
</reference>
<accession>A0A6G0T0E1</accession>
<evidence type="ECO:0000313" key="2">
    <source>
        <dbReference type="Proteomes" id="UP000475862"/>
    </source>
</evidence>
<dbReference type="Proteomes" id="UP000475862">
    <property type="component" value="Unassembled WGS sequence"/>
</dbReference>
<protein>
    <submittedName>
        <fullName evidence="1">Uncharacterized protein</fullName>
    </submittedName>
</protein>
<dbReference type="AlphaFoldDB" id="A0A6G0T0E1"/>